<dbReference type="Pfam" id="PF13517">
    <property type="entry name" value="FG-GAP_3"/>
    <property type="match status" value="1"/>
</dbReference>
<sequence>MAITDLNKDGKVDLAVSNNAAGSFSVFLGTGSGTFLTPTTYLVGSS</sequence>
<keyword evidence="1" id="KW-0732">Signal</keyword>
<reference evidence="2" key="1">
    <citation type="submission" date="2021-02" db="EMBL/GenBank/DDBJ databases">
        <authorList>
            <person name="Nowell W R."/>
        </authorList>
    </citation>
    <scope>NUCLEOTIDE SEQUENCE</scope>
</reference>
<dbReference type="Gene3D" id="2.30.30.100">
    <property type="match status" value="1"/>
</dbReference>
<evidence type="ECO:0008006" key="4">
    <source>
        <dbReference type="Google" id="ProtNLM"/>
    </source>
</evidence>
<dbReference type="SUPFAM" id="SSF69318">
    <property type="entry name" value="Integrin alpha N-terminal domain"/>
    <property type="match status" value="1"/>
</dbReference>
<evidence type="ECO:0000313" key="2">
    <source>
        <dbReference type="EMBL" id="CAF4943437.1"/>
    </source>
</evidence>
<organism evidence="2 3">
    <name type="scientific">Rotaria magnacalcarata</name>
    <dbReference type="NCBI Taxonomy" id="392030"/>
    <lineage>
        <taxon>Eukaryota</taxon>
        <taxon>Metazoa</taxon>
        <taxon>Spiralia</taxon>
        <taxon>Gnathifera</taxon>
        <taxon>Rotifera</taxon>
        <taxon>Eurotatoria</taxon>
        <taxon>Bdelloidea</taxon>
        <taxon>Philodinida</taxon>
        <taxon>Philodinidae</taxon>
        <taxon>Rotaria</taxon>
    </lineage>
</organism>
<feature type="non-terminal residue" evidence="2">
    <location>
        <position position="46"/>
    </location>
</feature>
<accession>A0A8S3CPY9</accession>
<evidence type="ECO:0000256" key="1">
    <source>
        <dbReference type="ARBA" id="ARBA00022729"/>
    </source>
</evidence>
<gene>
    <name evidence="2" type="ORF">BYL167_LOCUS53739</name>
</gene>
<dbReference type="InterPro" id="IPR028994">
    <property type="entry name" value="Integrin_alpha_N"/>
</dbReference>
<proteinExistence type="predicted"/>
<comment type="caution">
    <text evidence="2">The sequence shown here is derived from an EMBL/GenBank/DDBJ whole genome shotgun (WGS) entry which is preliminary data.</text>
</comment>
<dbReference type="InterPro" id="IPR013517">
    <property type="entry name" value="FG-GAP"/>
</dbReference>
<evidence type="ECO:0000313" key="3">
    <source>
        <dbReference type="Proteomes" id="UP000681967"/>
    </source>
</evidence>
<dbReference type="AlphaFoldDB" id="A0A8S3CPY9"/>
<name>A0A8S3CPY9_9BILA</name>
<dbReference type="Proteomes" id="UP000681967">
    <property type="component" value="Unassembled WGS sequence"/>
</dbReference>
<dbReference type="EMBL" id="CAJOBH010182753">
    <property type="protein sequence ID" value="CAF4943437.1"/>
    <property type="molecule type" value="Genomic_DNA"/>
</dbReference>
<protein>
    <recommendedName>
        <fullName evidence="4">VCBS repeat-containing protein</fullName>
    </recommendedName>
</protein>